<dbReference type="RefSeq" id="WP_090745613.1">
    <property type="nucleotide sequence ID" value="NZ_FMVT01000009.1"/>
</dbReference>
<dbReference type="AlphaFoldDB" id="A0A1G5IQ91"/>
<keyword evidence="2" id="KW-1185">Reference proteome</keyword>
<dbReference type="EMBL" id="FMVT01000009">
    <property type="protein sequence ID" value="SCY77910.1"/>
    <property type="molecule type" value="Genomic_DNA"/>
</dbReference>
<evidence type="ECO:0000313" key="2">
    <source>
        <dbReference type="Proteomes" id="UP000199502"/>
    </source>
</evidence>
<name>A0A1G5IQ91_9RHOB</name>
<accession>A0A1G5IQ91</accession>
<gene>
    <name evidence="1" type="ORF">SAMN05660710_02739</name>
</gene>
<reference evidence="1 2" key="1">
    <citation type="submission" date="2016-10" db="EMBL/GenBank/DDBJ databases">
        <authorList>
            <person name="de Groot N.N."/>
        </authorList>
    </citation>
    <scope>NUCLEOTIDE SEQUENCE [LARGE SCALE GENOMIC DNA]</scope>
    <source>
        <strain evidence="1 2">CGMCC 1.8925</strain>
    </source>
</reference>
<dbReference type="Proteomes" id="UP000199502">
    <property type="component" value="Unassembled WGS sequence"/>
</dbReference>
<sequence length="275" mass="30688">MCRPPDRAGRAGPHMIALNEGWLSRVLRQRAARRWARLQAAMRRNARPLDPELRDQARDLHQLLGQLLQLSDGMVAGARGSLARMQLPAGTDWRWRPRVMQAANDVTALAAPENGRWLSPEVALFHDCPNRALILRQCRNRHATDLADYALALEVMGFGGRYLSFSLGLPAEALEGLGSQSILRLDASLQAERSIVVYARLNLQQGPNTEQMLRQMGDPIGAKTCTRVIEFDLGYANLAARPVEKAWIDVIFDAPFMNAVTLRDVVVSRHTRAQI</sequence>
<organism evidence="1 2">
    <name type="scientific">Paracoccus tibetensis</name>
    <dbReference type="NCBI Taxonomy" id="336292"/>
    <lineage>
        <taxon>Bacteria</taxon>
        <taxon>Pseudomonadati</taxon>
        <taxon>Pseudomonadota</taxon>
        <taxon>Alphaproteobacteria</taxon>
        <taxon>Rhodobacterales</taxon>
        <taxon>Paracoccaceae</taxon>
        <taxon>Paracoccus</taxon>
    </lineage>
</organism>
<dbReference type="STRING" id="336292.SAMN05660710_02739"/>
<dbReference type="InterPro" id="IPR045514">
    <property type="entry name" value="DUF6478"/>
</dbReference>
<proteinExistence type="predicted"/>
<dbReference type="Pfam" id="PF20086">
    <property type="entry name" value="DUF6478"/>
    <property type="match status" value="1"/>
</dbReference>
<evidence type="ECO:0000313" key="1">
    <source>
        <dbReference type="EMBL" id="SCY77910.1"/>
    </source>
</evidence>
<protein>
    <submittedName>
        <fullName evidence="1">Uncharacterized protein</fullName>
    </submittedName>
</protein>